<evidence type="ECO:0000256" key="9">
    <source>
        <dbReference type="ARBA" id="ARBA00023002"/>
    </source>
</evidence>
<evidence type="ECO:0000313" key="13">
    <source>
        <dbReference type="EMBL" id="OSX64655.1"/>
    </source>
</evidence>
<evidence type="ECO:0008006" key="15">
    <source>
        <dbReference type="Google" id="ProtNLM"/>
    </source>
</evidence>
<dbReference type="InterPro" id="IPR036396">
    <property type="entry name" value="Cyt_P450_sf"/>
</dbReference>
<evidence type="ECO:0000313" key="14">
    <source>
        <dbReference type="Proteomes" id="UP000194127"/>
    </source>
</evidence>
<keyword evidence="9" id="KW-0560">Oxidoreductase</keyword>
<sequence>MAHELLDKRSAKYSHRPFFAMASEVIGWKWALPIMDYGEKWKRHRKYLQQFFHKQNIPKYYNIELKEAHHLFNDFLDDPDNFTAHIKRLAGGVTMVLTYGHEVKSLEEPFIRIAEKGVLTIEAVSAVGAHVVDFVPWMIKRLSPGTREDLHDFIYKPFNYVKERLTQGTAVPCYTTTLLEETKGDDDEVIRGTAAITYSGWLRNDHVGFDDRHDCPGGGPSNTDACTGRDG</sequence>
<evidence type="ECO:0000256" key="7">
    <source>
        <dbReference type="ARBA" id="ARBA00022723"/>
    </source>
</evidence>
<dbReference type="InterPro" id="IPR050364">
    <property type="entry name" value="Cytochrome_P450_fung"/>
</dbReference>
<dbReference type="Gene3D" id="1.10.630.10">
    <property type="entry name" value="Cytochrome P450"/>
    <property type="match status" value="1"/>
</dbReference>
<dbReference type="Proteomes" id="UP000194127">
    <property type="component" value="Unassembled WGS sequence"/>
</dbReference>
<comment type="similarity">
    <text evidence="4">Belongs to the cytochrome P450 family.</text>
</comment>
<comment type="subcellular location">
    <subcellularLocation>
        <location evidence="2">Membrane</location>
        <topology evidence="2">Single-pass membrane protein</topology>
    </subcellularLocation>
</comment>
<evidence type="ECO:0000256" key="1">
    <source>
        <dbReference type="ARBA" id="ARBA00001971"/>
    </source>
</evidence>
<dbReference type="PANTHER" id="PTHR46300">
    <property type="entry name" value="P450, PUTATIVE (EUROFUNG)-RELATED-RELATED"/>
    <property type="match status" value="1"/>
</dbReference>
<dbReference type="GeneID" id="36325360"/>
<dbReference type="STRING" id="670580.A0A1X6N7Q0"/>
<protein>
    <recommendedName>
        <fullName evidence="15">Cytochrome P450</fullName>
    </recommendedName>
</protein>
<dbReference type="EMBL" id="KZ110593">
    <property type="protein sequence ID" value="OSX64655.1"/>
    <property type="molecule type" value="Genomic_DNA"/>
</dbReference>
<keyword evidence="10" id="KW-0408">Iron</keyword>
<keyword evidence="14" id="KW-1185">Reference proteome</keyword>
<name>A0A1X6N7Q0_9APHY</name>
<dbReference type="GO" id="GO:0020037">
    <property type="term" value="F:heme binding"/>
    <property type="evidence" value="ECO:0007669"/>
    <property type="project" value="InterPro"/>
</dbReference>
<dbReference type="RefSeq" id="XP_024341449.1">
    <property type="nucleotide sequence ID" value="XM_024480410.1"/>
</dbReference>
<evidence type="ECO:0000256" key="3">
    <source>
        <dbReference type="ARBA" id="ARBA00005179"/>
    </source>
</evidence>
<evidence type="ECO:0000256" key="11">
    <source>
        <dbReference type="ARBA" id="ARBA00023033"/>
    </source>
</evidence>
<dbReference type="GO" id="GO:0016020">
    <property type="term" value="C:membrane"/>
    <property type="evidence" value="ECO:0007669"/>
    <property type="project" value="UniProtKB-SubCell"/>
</dbReference>
<accession>A0A1X6N7Q0</accession>
<evidence type="ECO:0000256" key="2">
    <source>
        <dbReference type="ARBA" id="ARBA00004167"/>
    </source>
</evidence>
<dbReference type="GO" id="GO:0016705">
    <property type="term" value="F:oxidoreductase activity, acting on paired donors, with incorporation or reduction of molecular oxygen"/>
    <property type="evidence" value="ECO:0007669"/>
    <property type="project" value="InterPro"/>
</dbReference>
<evidence type="ECO:0000256" key="5">
    <source>
        <dbReference type="ARBA" id="ARBA00022617"/>
    </source>
</evidence>
<evidence type="ECO:0000256" key="12">
    <source>
        <dbReference type="ARBA" id="ARBA00023136"/>
    </source>
</evidence>
<evidence type="ECO:0000256" key="10">
    <source>
        <dbReference type="ARBA" id="ARBA00023004"/>
    </source>
</evidence>
<keyword evidence="12" id="KW-0472">Membrane</keyword>
<dbReference type="Pfam" id="PF00067">
    <property type="entry name" value="p450"/>
    <property type="match status" value="1"/>
</dbReference>
<organism evidence="13 14">
    <name type="scientific">Postia placenta MAD-698-R-SB12</name>
    <dbReference type="NCBI Taxonomy" id="670580"/>
    <lineage>
        <taxon>Eukaryota</taxon>
        <taxon>Fungi</taxon>
        <taxon>Dikarya</taxon>
        <taxon>Basidiomycota</taxon>
        <taxon>Agaricomycotina</taxon>
        <taxon>Agaricomycetes</taxon>
        <taxon>Polyporales</taxon>
        <taxon>Adustoporiaceae</taxon>
        <taxon>Rhodonia</taxon>
    </lineage>
</organism>
<gene>
    <name evidence="13" type="ORF">POSPLADRAFT_1053458</name>
</gene>
<comment type="pathway">
    <text evidence="3">Secondary metabolite biosynthesis.</text>
</comment>
<dbReference type="AlphaFoldDB" id="A0A1X6N7Q0"/>
<dbReference type="InterPro" id="IPR001128">
    <property type="entry name" value="Cyt_P450"/>
</dbReference>
<evidence type="ECO:0000256" key="8">
    <source>
        <dbReference type="ARBA" id="ARBA00022989"/>
    </source>
</evidence>
<dbReference type="GO" id="GO:0004497">
    <property type="term" value="F:monooxygenase activity"/>
    <property type="evidence" value="ECO:0007669"/>
    <property type="project" value="UniProtKB-KW"/>
</dbReference>
<reference evidence="13 14" key="1">
    <citation type="submission" date="2017-04" db="EMBL/GenBank/DDBJ databases">
        <title>Genome Sequence of the Model Brown-Rot Fungus Postia placenta SB12.</title>
        <authorList>
            <consortium name="DOE Joint Genome Institute"/>
            <person name="Gaskell J."/>
            <person name="Kersten P."/>
            <person name="Larrondo L.F."/>
            <person name="Canessa P."/>
            <person name="Martinez D."/>
            <person name="Hibbett D."/>
            <person name="Schmoll M."/>
            <person name="Kubicek C.P."/>
            <person name="Martinez A.T."/>
            <person name="Yadav J."/>
            <person name="Master E."/>
            <person name="Magnuson J.K."/>
            <person name="James T."/>
            <person name="Yaver D."/>
            <person name="Berka R."/>
            <person name="Labutti K."/>
            <person name="Lipzen A."/>
            <person name="Aerts A."/>
            <person name="Barry K."/>
            <person name="Henrissat B."/>
            <person name="Blanchette R."/>
            <person name="Grigoriev I."/>
            <person name="Cullen D."/>
        </authorList>
    </citation>
    <scope>NUCLEOTIDE SEQUENCE [LARGE SCALE GENOMIC DNA]</scope>
    <source>
        <strain evidence="13 14">MAD-698-R-SB12</strain>
    </source>
</reference>
<dbReference type="SUPFAM" id="SSF48264">
    <property type="entry name" value="Cytochrome P450"/>
    <property type="match status" value="1"/>
</dbReference>
<evidence type="ECO:0000256" key="6">
    <source>
        <dbReference type="ARBA" id="ARBA00022692"/>
    </source>
</evidence>
<evidence type="ECO:0000256" key="4">
    <source>
        <dbReference type="ARBA" id="ARBA00010617"/>
    </source>
</evidence>
<proteinExistence type="inferred from homology"/>
<comment type="cofactor">
    <cofactor evidence="1">
        <name>heme</name>
        <dbReference type="ChEBI" id="CHEBI:30413"/>
    </cofactor>
</comment>
<dbReference type="GO" id="GO:0005506">
    <property type="term" value="F:iron ion binding"/>
    <property type="evidence" value="ECO:0007669"/>
    <property type="project" value="InterPro"/>
</dbReference>
<dbReference type="OrthoDB" id="3934656at2759"/>
<keyword evidence="6" id="KW-0812">Transmembrane</keyword>
<keyword evidence="8" id="KW-1133">Transmembrane helix</keyword>
<keyword evidence="7" id="KW-0479">Metal-binding</keyword>
<keyword evidence="11" id="KW-0503">Monooxygenase</keyword>
<dbReference type="PANTHER" id="PTHR46300:SF7">
    <property type="entry name" value="P450, PUTATIVE (EUROFUNG)-RELATED"/>
    <property type="match status" value="1"/>
</dbReference>
<keyword evidence="5" id="KW-0349">Heme</keyword>